<evidence type="ECO:0000313" key="3">
    <source>
        <dbReference type="Proteomes" id="UP000789706"/>
    </source>
</evidence>
<feature type="region of interest" description="Disordered" evidence="1">
    <location>
        <begin position="354"/>
        <end position="375"/>
    </location>
</feature>
<sequence>MPESYTDNNKIEIAFTFLVEPEKVEKEVIKPVLNGNTVIKQEEALTELNEPILDSTFLAGPRKVELEDTLGDLILDTTSLVKPEKIELEDALIELIEPNVLAKLEKVLTAPLQDILNLLNRTQQTDQLYHFNVFRELKRIEEKIESRIGLTKVIKEIEIKTIKLIKSLNKMYAGYVMKIDPFYNEKISPELKIFEKIKDRKNCCCLKCQELNELNDTKPPSSLPIFMLLIDWFEHLENLERNPWLICKYVDNYEIDHSKQERNIKVLLKEYKMEIRKNNKEIIRISLKEIIRSCLNKSKEEDDGDLIQVLSQVVSILLEKNKMKIENYDNMEEIIKQILLNEIILQLNDSKGDEDISSSDSEESEDVSLNNSEDEVSSFEEIENYNKNTKKTKKKWSFEHYSKYRLYNNKGTLCTSQYFIDSLLQY</sequence>
<comment type="caution">
    <text evidence="2">The sequence shown here is derived from an EMBL/GenBank/DDBJ whole genome shotgun (WGS) entry which is preliminary data.</text>
</comment>
<reference evidence="2" key="1">
    <citation type="submission" date="2021-06" db="EMBL/GenBank/DDBJ databases">
        <authorList>
            <person name="Kallberg Y."/>
            <person name="Tangrot J."/>
            <person name="Rosling A."/>
        </authorList>
    </citation>
    <scope>NUCLEOTIDE SEQUENCE</scope>
    <source>
        <strain evidence="2">AZ414A</strain>
    </source>
</reference>
<accession>A0A9N8VZ26</accession>
<name>A0A9N8VZ26_9GLOM</name>
<dbReference type="EMBL" id="CAJVPK010000194">
    <property type="protein sequence ID" value="CAG8471362.1"/>
    <property type="molecule type" value="Genomic_DNA"/>
</dbReference>
<keyword evidence="3" id="KW-1185">Reference proteome</keyword>
<organism evidence="2 3">
    <name type="scientific">Diversispora eburnea</name>
    <dbReference type="NCBI Taxonomy" id="1213867"/>
    <lineage>
        <taxon>Eukaryota</taxon>
        <taxon>Fungi</taxon>
        <taxon>Fungi incertae sedis</taxon>
        <taxon>Mucoromycota</taxon>
        <taxon>Glomeromycotina</taxon>
        <taxon>Glomeromycetes</taxon>
        <taxon>Diversisporales</taxon>
        <taxon>Diversisporaceae</taxon>
        <taxon>Diversispora</taxon>
    </lineage>
</organism>
<dbReference type="AlphaFoldDB" id="A0A9N8VZ26"/>
<dbReference type="Proteomes" id="UP000789706">
    <property type="component" value="Unassembled WGS sequence"/>
</dbReference>
<proteinExistence type="predicted"/>
<evidence type="ECO:0000256" key="1">
    <source>
        <dbReference type="SAM" id="MobiDB-lite"/>
    </source>
</evidence>
<feature type="compositionally biased region" description="Acidic residues" evidence="1">
    <location>
        <begin position="355"/>
        <end position="375"/>
    </location>
</feature>
<protein>
    <submittedName>
        <fullName evidence="2">7624_t:CDS:1</fullName>
    </submittedName>
</protein>
<gene>
    <name evidence="2" type="ORF">DEBURN_LOCUS3176</name>
</gene>
<evidence type="ECO:0000313" key="2">
    <source>
        <dbReference type="EMBL" id="CAG8471362.1"/>
    </source>
</evidence>
<dbReference type="OrthoDB" id="10406356at2759"/>